<keyword evidence="2" id="KW-1185">Reference proteome</keyword>
<reference evidence="1" key="1">
    <citation type="submission" date="2020-05" db="EMBL/GenBank/DDBJ databases">
        <title>Phylogenomic resolution of chytrid fungi.</title>
        <authorList>
            <person name="Stajich J.E."/>
            <person name="Amses K."/>
            <person name="Simmons R."/>
            <person name="Seto K."/>
            <person name="Myers J."/>
            <person name="Bonds A."/>
            <person name="Quandt C.A."/>
            <person name="Barry K."/>
            <person name="Liu P."/>
            <person name="Grigoriev I."/>
            <person name="Longcore J.E."/>
            <person name="James T.Y."/>
        </authorList>
    </citation>
    <scope>NUCLEOTIDE SEQUENCE</scope>
    <source>
        <strain evidence="1">JEL0379</strain>
    </source>
</reference>
<accession>A0AAD5TFT8</accession>
<evidence type="ECO:0000313" key="1">
    <source>
        <dbReference type="EMBL" id="KAJ3174986.1"/>
    </source>
</evidence>
<organism evidence="1 2">
    <name type="scientific">Geranomyces variabilis</name>
    <dbReference type="NCBI Taxonomy" id="109894"/>
    <lineage>
        <taxon>Eukaryota</taxon>
        <taxon>Fungi</taxon>
        <taxon>Fungi incertae sedis</taxon>
        <taxon>Chytridiomycota</taxon>
        <taxon>Chytridiomycota incertae sedis</taxon>
        <taxon>Chytridiomycetes</taxon>
        <taxon>Spizellomycetales</taxon>
        <taxon>Powellomycetaceae</taxon>
        <taxon>Geranomyces</taxon>
    </lineage>
</organism>
<dbReference type="Proteomes" id="UP001212152">
    <property type="component" value="Unassembled WGS sequence"/>
</dbReference>
<dbReference type="AlphaFoldDB" id="A0AAD5TFT8"/>
<name>A0AAD5TFT8_9FUNG</name>
<gene>
    <name evidence="1" type="ORF">HDU87_006520</name>
</gene>
<evidence type="ECO:0000313" key="2">
    <source>
        <dbReference type="Proteomes" id="UP001212152"/>
    </source>
</evidence>
<sequence length="117" mass="13660">MDDTAAKQQLISISREADIDTRKQRFGSFLVKACREANETNICLLIEQWWNPFHTKIVDNMIECMQLYVDRQEEGNAAADVDPELDRVYLVDIEDRYNESMEMDDLLVKEALVDVEE</sequence>
<dbReference type="EMBL" id="JADGJQ010000057">
    <property type="protein sequence ID" value="KAJ3174986.1"/>
    <property type="molecule type" value="Genomic_DNA"/>
</dbReference>
<proteinExistence type="predicted"/>
<comment type="caution">
    <text evidence="1">The sequence shown here is derived from an EMBL/GenBank/DDBJ whole genome shotgun (WGS) entry which is preliminary data.</text>
</comment>
<protein>
    <submittedName>
        <fullName evidence="1">Uncharacterized protein</fullName>
    </submittedName>
</protein>